<dbReference type="InterPro" id="IPR029058">
    <property type="entry name" value="AB_hydrolase_fold"/>
</dbReference>
<feature type="domain" description="AB hydrolase-1" evidence="1">
    <location>
        <begin position="3"/>
        <end position="223"/>
    </location>
</feature>
<organism evidence="2 3">
    <name type="scientific">Parendozoicomonas callyspongiae</name>
    <dbReference type="NCBI Taxonomy" id="2942213"/>
    <lineage>
        <taxon>Bacteria</taxon>
        <taxon>Pseudomonadati</taxon>
        <taxon>Pseudomonadota</taxon>
        <taxon>Gammaproteobacteria</taxon>
        <taxon>Oceanospirillales</taxon>
        <taxon>Endozoicomonadaceae</taxon>
        <taxon>Parendozoicomonas</taxon>
    </lineage>
</organism>
<keyword evidence="3" id="KW-1185">Reference proteome</keyword>
<accession>A0ABT0PII1</accession>
<dbReference type="EMBL" id="JAMFLX010000021">
    <property type="protein sequence ID" value="MCL6271204.1"/>
    <property type="molecule type" value="Genomic_DNA"/>
</dbReference>
<dbReference type="RefSeq" id="WP_249700636.1">
    <property type="nucleotide sequence ID" value="NZ_JAMFLX010000021.1"/>
</dbReference>
<dbReference type="InterPro" id="IPR050228">
    <property type="entry name" value="Carboxylesterase_BioH"/>
</dbReference>
<evidence type="ECO:0000259" key="1">
    <source>
        <dbReference type="Pfam" id="PF00561"/>
    </source>
</evidence>
<sequence length="238" mass="25295">MAAVVIVSGWAMSAEILSPLAEALESSGHHVTSLSLAEAQGETWDDLYALLDTAINGQKTVLVGWSLGGNLCARYAARNPEKVAALVTMGSTPSYVTADGWTGGKHPDAYKEFADGVAADIQTAMKGFAPVCARGSNDMKGAIRAFRASAKWALGTDTDWRELLDRLAEDARPLWSQVSCPALHFLADSDPLAKSDIATDLQALVPQHKVTVLSGSHGIFLDHTEEVVQAVNSFSREA</sequence>
<dbReference type="GO" id="GO:0016787">
    <property type="term" value="F:hydrolase activity"/>
    <property type="evidence" value="ECO:0007669"/>
    <property type="project" value="UniProtKB-KW"/>
</dbReference>
<dbReference type="Pfam" id="PF00561">
    <property type="entry name" value="Abhydrolase_1"/>
    <property type="match status" value="1"/>
</dbReference>
<gene>
    <name evidence="2" type="ORF">M3P05_14860</name>
</gene>
<proteinExistence type="predicted"/>
<dbReference type="InterPro" id="IPR000073">
    <property type="entry name" value="AB_hydrolase_1"/>
</dbReference>
<protein>
    <submittedName>
        <fullName evidence="2">Alpha/beta hydrolase</fullName>
    </submittedName>
</protein>
<evidence type="ECO:0000313" key="2">
    <source>
        <dbReference type="EMBL" id="MCL6271204.1"/>
    </source>
</evidence>
<comment type="caution">
    <text evidence="2">The sequence shown here is derived from an EMBL/GenBank/DDBJ whole genome shotgun (WGS) entry which is preliminary data.</text>
</comment>
<dbReference type="Gene3D" id="3.40.50.1820">
    <property type="entry name" value="alpha/beta hydrolase"/>
    <property type="match status" value="1"/>
</dbReference>
<dbReference type="PANTHER" id="PTHR43194:SF5">
    <property type="entry name" value="PIMELOYL-[ACYL-CARRIER PROTEIN] METHYL ESTER ESTERASE"/>
    <property type="match status" value="1"/>
</dbReference>
<reference evidence="2 3" key="1">
    <citation type="submission" date="2022-05" db="EMBL/GenBank/DDBJ databases">
        <authorList>
            <person name="Park J.-S."/>
        </authorList>
    </citation>
    <scope>NUCLEOTIDE SEQUENCE [LARGE SCALE GENOMIC DNA]</scope>
    <source>
        <strain evidence="2 3">2012CJ34-2</strain>
    </source>
</reference>
<dbReference type="PANTHER" id="PTHR43194">
    <property type="entry name" value="HYDROLASE ALPHA/BETA FOLD FAMILY"/>
    <property type="match status" value="1"/>
</dbReference>
<dbReference type="Proteomes" id="UP001203338">
    <property type="component" value="Unassembled WGS sequence"/>
</dbReference>
<dbReference type="SUPFAM" id="SSF53474">
    <property type="entry name" value="alpha/beta-Hydrolases"/>
    <property type="match status" value="1"/>
</dbReference>
<evidence type="ECO:0000313" key="3">
    <source>
        <dbReference type="Proteomes" id="UP001203338"/>
    </source>
</evidence>
<keyword evidence="2" id="KW-0378">Hydrolase</keyword>
<name>A0ABT0PII1_9GAMM</name>